<dbReference type="Pfam" id="PF03695">
    <property type="entry name" value="UPF0149"/>
    <property type="match status" value="1"/>
</dbReference>
<name>A0ABV7VYH0_9GAMM</name>
<accession>A0ABV7VYH0</accession>
<dbReference type="RefSeq" id="WP_376868539.1">
    <property type="nucleotide sequence ID" value="NZ_JBHRYB010000025.1"/>
</dbReference>
<evidence type="ECO:0000313" key="3">
    <source>
        <dbReference type="Proteomes" id="UP001595722"/>
    </source>
</evidence>
<comment type="similarity">
    <text evidence="1">Belongs to the UPF0149 family.</text>
</comment>
<sequence length="187" mass="20905">MNIDFSEMADLWLESRCYQTPSALHGWLTGYLCGGARLTTENWLREAEDYLELDEAPQDKLKVALVDFYQQLLTGLSGEDMSYQPLLPPDDEADVVEQVDCLAQWSKGFLDGIGASGKLQGNKLPDDVMEVLRDLDAFSNATIEDPKDPENETLYMELAEHARVAALTVFYGMNQKPAAENSPKTLH</sequence>
<dbReference type="Gene3D" id="1.20.120.740">
    <property type="entry name" value="YgfB uncharacterised protein family UPF0149, PF03695"/>
    <property type="match status" value="1"/>
</dbReference>
<dbReference type="EMBL" id="JBHRYB010000025">
    <property type="protein sequence ID" value="MFC3681877.1"/>
    <property type="molecule type" value="Genomic_DNA"/>
</dbReference>
<gene>
    <name evidence="2" type="ORF">ACFOMG_17375</name>
</gene>
<dbReference type="PANTHER" id="PTHR37528">
    <property type="entry name" value="UPF0149 PROTEIN YGFB"/>
    <property type="match status" value="1"/>
</dbReference>
<evidence type="ECO:0000313" key="2">
    <source>
        <dbReference type="EMBL" id="MFC3681877.1"/>
    </source>
</evidence>
<protein>
    <submittedName>
        <fullName evidence="2">UPF0149 family protein</fullName>
    </submittedName>
</protein>
<dbReference type="SUPFAM" id="SSF101327">
    <property type="entry name" value="YgfB-like"/>
    <property type="match status" value="1"/>
</dbReference>
<evidence type="ECO:0000256" key="1">
    <source>
        <dbReference type="ARBA" id="ARBA00038308"/>
    </source>
</evidence>
<dbReference type="Proteomes" id="UP001595722">
    <property type="component" value="Unassembled WGS sequence"/>
</dbReference>
<keyword evidence="3" id="KW-1185">Reference proteome</keyword>
<organism evidence="2 3">
    <name type="scientific">Bacterioplanoides pacificum</name>
    <dbReference type="NCBI Taxonomy" id="1171596"/>
    <lineage>
        <taxon>Bacteria</taxon>
        <taxon>Pseudomonadati</taxon>
        <taxon>Pseudomonadota</taxon>
        <taxon>Gammaproteobacteria</taxon>
        <taxon>Oceanospirillales</taxon>
        <taxon>Oceanospirillaceae</taxon>
        <taxon>Bacterioplanoides</taxon>
    </lineage>
</organism>
<comment type="caution">
    <text evidence="2">The sequence shown here is derived from an EMBL/GenBank/DDBJ whole genome shotgun (WGS) entry which is preliminary data.</text>
</comment>
<proteinExistence type="inferred from homology"/>
<dbReference type="InterPro" id="IPR036255">
    <property type="entry name" value="YgfB-like_sf"/>
</dbReference>
<dbReference type="InterPro" id="IPR011978">
    <property type="entry name" value="YgfB-like"/>
</dbReference>
<reference evidence="3" key="1">
    <citation type="journal article" date="2019" name="Int. J. Syst. Evol. Microbiol.">
        <title>The Global Catalogue of Microorganisms (GCM) 10K type strain sequencing project: providing services to taxonomists for standard genome sequencing and annotation.</title>
        <authorList>
            <consortium name="The Broad Institute Genomics Platform"/>
            <consortium name="The Broad Institute Genome Sequencing Center for Infectious Disease"/>
            <person name="Wu L."/>
            <person name="Ma J."/>
        </authorList>
    </citation>
    <scope>NUCLEOTIDE SEQUENCE [LARGE SCALE GENOMIC DNA]</scope>
    <source>
        <strain evidence="3">KCTC 42424</strain>
    </source>
</reference>
<dbReference type="PANTHER" id="PTHR37528:SF1">
    <property type="entry name" value="UPF0149 PROTEIN YGFB"/>
    <property type="match status" value="1"/>
</dbReference>